<dbReference type="PANTHER" id="PTHR12595">
    <property type="entry name" value="POS9-ACTIVATING FACTOR FAP7-RELATED"/>
    <property type="match status" value="1"/>
</dbReference>
<feature type="binding site" evidence="10">
    <location>
        <position position="51"/>
    </location>
    <ligand>
        <name>ATP</name>
        <dbReference type="ChEBI" id="CHEBI:30616"/>
    </ligand>
</feature>
<feature type="region of interest" description="LID" evidence="10">
    <location>
        <begin position="145"/>
        <end position="155"/>
    </location>
</feature>
<evidence type="ECO:0000256" key="10">
    <source>
        <dbReference type="HAMAP-Rule" id="MF_03173"/>
    </source>
</evidence>
<dbReference type="GO" id="GO:0005524">
    <property type="term" value="F:ATP binding"/>
    <property type="evidence" value="ECO:0007669"/>
    <property type="project" value="UniProtKB-KW"/>
</dbReference>
<protein>
    <recommendedName>
        <fullName evidence="10">Adenylate kinase isoenzyme 6 homolog</fullName>
        <shortName evidence="10">AK6</shortName>
        <ecNumber evidence="10">2.7.4.3</ecNumber>
    </recommendedName>
    <alternativeName>
        <fullName evidence="10">Dual activity adenylate kinase/ATPase</fullName>
        <shortName evidence="10">AK/ATPase</shortName>
    </alternativeName>
</protein>
<evidence type="ECO:0000256" key="5">
    <source>
        <dbReference type="ARBA" id="ARBA00022679"/>
    </source>
</evidence>
<keyword evidence="7 10" id="KW-0418">Kinase</keyword>
<dbReference type="Pfam" id="PF13238">
    <property type="entry name" value="AAA_18"/>
    <property type="match status" value="1"/>
</dbReference>
<dbReference type="GO" id="GO:0005737">
    <property type="term" value="C:cytoplasm"/>
    <property type="evidence" value="ECO:0007669"/>
    <property type="project" value="UniProtKB-SubCell"/>
</dbReference>
<dbReference type="SUPFAM" id="SSF52540">
    <property type="entry name" value="P-loop containing nucleoside triphosphate hydrolases"/>
    <property type="match status" value="1"/>
</dbReference>
<evidence type="ECO:0000256" key="8">
    <source>
        <dbReference type="ARBA" id="ARBA00022840"/>
    </source>
</evidence>
<dbReference type="PANTHER" id="PTHR12595:SF0">
    <property type="entry name" value="ADENYLATE KINASE ISOENZYME 6"/>
    <property type="match status" value="1"/>
</dbReference>
<keyword evidence="9 10" id="KW-0539">Nucleus</keyword>
<comment type="catalytic activity">
    <reaction evidence="10">
        <text>ATP + H2O = ADP + phosphate + H(+)</text>
        <dbReference type="Rhea" id="RHEA:13065"/>
        <dbReference type="ChEBI" id="CHEBI:15377"/>
        <dbReference type="ChEBI" id="CHEBI:15378"/>
        <dbReference type="ChEBI" id="CHEBI:30616"/>
        <dbReference type="ChEBI" id="CHEBI:43474"/>
        <dbReference type="ChEBI" id="CHEBI:456216"/>
    </reaction>
</comment>
<dbReference type="GO" id="GO:0006364">
    <property type="term" value="P:rRNA processing"/>
    <property type="evidence" value="ECO:0007669"/>
    <property type="project" value="UniProtKB-KW"/>
</dbReference>
<feature type="binding site" evidence="10">
    <location>
        <position position="52"/>
    </location>
    <ligand>
        <name>ATP</name>
        <dbReference type="ChEBI" id="CHEBI:30616"/>
    </ligand>
</feature>
<dbReference type="InterPro" id="IPR020618">
    <property type="entry name" value="Adenyl_kinase_AK6"/>
</dbReference>
<dbReference type="FunFam" id="3.40.50.300:FF:000372">
    <property type="entry name" value="Adenylate kinase isoenzyme 6 homolog"/>
    <property type="match status" value="1"/>
</dbReference>
<keyword evidence="5 10" id="KW-0808">Transferase</keyword>
<dbReference type="HAMAP" id="MF_00039">
    <property type="entry name" value="Adenylate_kinase_AK6"/>
    <property type="match status" value="1"/>
</dbReference>
<evidence type="ECO:0000256" key="2">
    <source>
        <dbReference type="ARBA" id="ARBA00022490"/>
    </source>
</evidence>
<keyword evidence="8 10" id="KW-0067">ATP-binding</keyword>
<feature type="binding site" evidence="10">
    <location>
        <position position="47"/>
    </location>
    <ligand>
        <name>ATP</name>
        <dbReference type="ChEBI" id="CHEBI:30616"/>
    </ligand>
</feature>
<keyword evidence="13" id="KW-1185">Reference proteome</keyword>
<proteinExistence type="inferred from homology"/>
<comment type="catalytic activity">
    <reaction evidence="1 10">
        <text>AMP + ATP = 2 ADP</text>
        <dbReference type="Rhea" id="RHEA:12973"/>
        <dbReference type="ChEBI" id="CHEBI:30616"/>
        <dbReference type="ChEBI" id="CHEBI:456215"/>
        <dbReference type="ChEBI" id="CHEBI:456216"/>
        <dbReference type="EC" id="2.7.4.3"/>
    </reaction>
</comment>
<feature type="region of interest" description="Disordered" evidence="11">
    <location>
        <begin position="204"/>
        <end position="232"/>
    </location>
</feature>
<comment type="caution">
    <text evidence="10">Lacks conserved residue(s) required for the propagation of feature annotation.</text>
</comment>
<evidence type="ECO:0000256" key="4">
    <source>
        <dbReference type="ARBA" id="ARBA00022552"/>
    </source>
</evidence>
<dbReference type="InterPro" id="IPR027417">
    <property type="entry name" value="P-loop_NTPase"/>
</dbReference>
<keyword evidence="3 10" id="KW-0690">Ribosome biogenesis</keyword>
<evidence type="ECO:0000256" key="7">
    <source>
        <dbReference type="ARBA" id="ARBA00022777"/>
    </source>
</evidence>
<comment type="caution">
    <text evidence="12">The sequence shown here is derived from an EMBL/GenBank/DDBJ whole genome shotgun (WGS) entry which is preliminary data.</text>
</comment>
<dbReference type="EMBL" id="PNEN01001733">
    <property type="protein sequence ID" value="PPJ51911.1"/>
    <property type="molecule type" value="Genomic_DNA"/>
</dbReference>
<feature type="binding site" evidence="10">
    <location>
        <position position="146"/>
    </location>
    <ligand>
        <name>ATP</name>
        <dbReference type="ChEBI" id="CHEBI:30616"/>
    </ligand>
</feature>
<name>A0A2S6BWU3_9PEZI</name>
<sequence>MTLKTCWSRAAFFPKPLLYQKTRFLIARTIMTMLRTDPNIIITGTPGVGKTSHAEELARRIPTLHHLSVNDVVKKHNIGEKSDDPSDPNLQIVDEDRLLDVIENDLEEGGQIIDWHACDLFPPSLIDLVVVVRCDNGTLYDRLKARGYEEKKLQENLDCEIMEVLLQEARDAYEGEIVVELKSEQAEDIDGNVDRIESWVKQWKKDHGKEGGDVEAQASGKKDEDDPMFLHG</sequence>
<dbReference type="STRING" id="357750.A0A2S6BWU3"/>
<dbReference type="GO" id="GO:0016887">
    <property type="term" value="F:ATP hydrolysis activity"/>
    <property type="evidence" value="ECO:0007669"/>
    <property type="project" value="UniProtKB-UniRule"/>
</dbReference>
<keyword evidence="6 10" id="KW-0547">Nucleotide-binding</keyword>
<dbReference type="AlphaFoldDB" id="A0A2S6BWU3"/>
<evidence type="ECO:0000256" key="9">
    <source>
        <dbReference type="ARBA" id="ARBA00023242"/>
    </source>
</evidence>
<reference evidence="13" key="1">
    <citation type="journal article" date="2017" name="bioRxiv">
        <title>Conservation of a gene cluster reveals novel cercosporin biosynthetic mechanisms and extends production to the genus Colletotrichum.</title>
        <authorList>
            <person name="de Jonge R."/>
            <person name="Ebert M.K."/>
            <person name="Huitt-Roehl C.R."/>
            <person name="Pal P."/>
            <person name="Suttle J.C."/>
            <person name="Spanner R.E."/>
            <person name="Neubauer J.D."/>
            <person name="Jurick W.M.II."/>
            <person name="Stott K.A."/>
            <person name="Secor G.A."/>
            <person name="Thomma B.P.H.J."/>
            <person name="Van de Peer Y."/>
            <person name="Townsend C.A."/>
            <person name="Bolton M.D."/>
        </authorList>
    </citation>
    <scope>NUCLEOTIDE SEQUENCE [LARGE SCALE GENOMIC DNA]</scope>
    <source>
        <strain evidence="13">CBS538.71</strain>
    </source>
</reference>
<dbReference type="GO" id="GO:0005634">
    <property type="term" value="C:nucleus"/>
    <property type="evidence" value="ECO:0007669"/>
    <property type="project" value="UniProtKB-SubCell"/>
</dbReference>
<comment type="function">
    <text evidence="10">Broad-specificity nucleoside monophosphate (NMP) kinase that catalyzes the reversible transfer of the terminal phosphate group between nucleoside triphosphates and monophosphates. Has also ATPase activity. Involved in the late cytoplasmic maturation steps of the 40S ribosomal particles, specifically 18S rRNA maturation. While NMP activity is not required for ribosome maturation, ATPase activity is. Associates transiently with small ribosomal subunit protein uS11. ATP hydrolysis breaks the interaction with uS11. May temporarily remove uS11 from the ribosome to enable a conformational change of the ribosomal RNA that is needed for the final maturation step of the small ribosomal subunit. Its NMP activity may have a role in nuclear energy homeostasis.</text>
</comment>
<dbReference type="EC" id="2.7.4.3" evidence="10"/>
<comment type="subunit">
    <text evidence="10">Interacts with small ribosomal subunit protein uS11. Not a structural component of 43S pre-ribosomes, but transiently interacts with them by binding to uS11.</text>
</comment>
<dbReference type="Gene3D" id="3.40.50.300">
    <property type="entry name" value="P-loop containing nucleotide triphosphate hydrolases"/>
    <property type="match status" value="1"/>
</dbReference>
<comment type="subcellular location">
    <subcellularLocation>
        <location evidence="10">Cytoplasm</location>
    </subcellularLocation>
    <subcellularLocation>
        <location evidence="10">Nucleus</location>
    </subcellularLocation>
</comment>
<keyword evidence="2 10" id="KW-0963">Cytoplasm</keyword>
<evidence type="ECO:0000256" key="1">
    <source>
        <dbReference type="ARBA" id="ARBA00000582"/>
    </source>
</evidence>
<feature type="binding site" evidence="10">
    <location>
        <position position="49"/>
    </location>
    <ligand>
        <name>ATP</name>
        <dbReference type="ChEBI" id="CHEBI:30616"/>
    </ligand>
</feature>
<gene>
    <name evidence="12" type="ORF">CBER1_08804</name>
</gene>
<evidence type="ECO:0000313" key="12">
    <source>
        <dbReference type="EMBL" id="PPJ51911.1"/>
    </source>
</evidence>
<accession>A0A2S6BWU3</accession>
<comment type="similarity">
    <text evidence="10">Belongs to the adenylate kinase family. AK6 subfamily.</text>
</comment>
<feature type="binding site" evidence="10">
    <location>
        <position position="50"/>
    </location>
    <ligand>
        <name>ATP</name>
        <dbReference type="ChEBI" id="CHEBI:30616"/>
    </ligand>
</feature>
<evidence type="ECO:0000256" key="3">
    <source>
        <dbReference type="ARBA" id="ARBA00022517"/>
    </source>
</evidence>
<evidence type="ECO:0000313" key="13">
    <source>
        <dbReference type="Proteomes" id="UP000237631"/>
    </source>
</evidence>
<dbReference type="Proteomes" id="UP000237631">
    <property type="component" value="Unassembled WGS sequence"/>
</dbReference>
<keyword evidence="4 10" id="KW-0698">rRNA processing</keyword>
<dbReference type="OrthoDB" id="10251185at2759"/>
<evidence type="ECO:0000256" key="11">
    <source>
        <dbReference type="SAM" id="MobiDB-lite"/>
    </source>
</evidence>
<dbReference type="GO" id="GO:0004017">
    <property type="term" value="F:AMP kinase activity"/>
    <property type="evidence" value="ECO:0007669"/>
    <property type="project" value="UniProtKB-UniRule"/>
</dbReference>
<organism evidence="12 13">
    <name type="scientific">Cercospora berteroae</name>
    <dbReference type="NCBI Taxonomy" id="357750"/>
    <lineage>
        <taxon>Eukaryota</taxon>
        <taxon>Fungi</taxon>
        <taxon>Dikarya</taxon>
        <taxon>Ascomycota</taxon>
        <taxon>Pezizomycotina</taxon>
        <taxon>Dothideomycetes</taxon>
        <taxon>Dothideomycetidae</taxon>
        <taxon>Mycosphaerellales</taxon>
        <taxon>Mycosphaerellaceae</taxon>
        <taxon>Cercospora</taxon>
    </lineage>
</organism>
<evidence type="ECO:0000256" key="6">
    <source>
        <dbReference type="ARBA" id="ARBA00022741"/>
    </source>
</evidence>
<dbReference type="GO" id="GO:0042274">
    <property type="term" value="P:ribosomal small subunit biogenesis"/>
    <property type="evidence" value="ECO:0007669"/>
    <property type="project" value="UniProtKB-UniRule"/>
</dbReference>